<evidence type="ECO:0000256" key="5">
    <source>
        <dbReference type="ARBA" id="ARBA00022729"/>
    </source>
</evidence>
<evidence type="ECO:0000256" key="8">
    <source>
        <dbReference type="ARBA" id="ARBA00023180"/>
    </source>
</evidence>
<evidence type="ECO:0000256" key="13">
    <source>
        <dbReference type="SAM" id="SignalP"/>
    </source>
</evidence>
<reference evidence="14" key="1">
    <citation type="submission" date="2025-08" db="UniProtKB">
        <authorList>
            <consortium name="Ensembl"/>
        </authorList>
    </citation>
    <scope>IDENTIFICATION</scope>
</reference>
<dbReference type="GO" id="GO:0005886">
    <property type="term" value="C:plasma membrane"/>
    <property type="evidence" value="ECO:0007669"/>
    <property type="project" value="UniProtKB-SubCell"/>
</dbReference>
<dbReference type="GeneTree" id="ENSGT01050000244897"/>
<accession>A0A3Q0T3I5</accession>
<keyword evidence="10 12" id="KW-0449">Lipoprotein</keyword>
<dbReference type="GO" id="GO:1905475">
    <property type="term" value="P:regulation of protein localization to membrane"/>
    <property type="evidence" value="ECO:0007669"/>
    <property type="project" value="TreeGrafter"/>
</dbReference>
<dbReference type="Pfam" id="PF01153">
    <property type="entry name" value="Glypican"/>
    <property type="match status" value="1"/>
</dbReference>
<name>A0A3Q0T3I5_AMPCI</name>
<comment type="function">
    <text evidence="12">Cell surface proteoglycan.</text>
</comment>
<feature type="chain" id="PRO_5018571485" evidence="13">
    <location>
        <begin position="21"/>
        <end position="590"/>
    </location>
</feature>
<keyword evidence="6 12" id="KW-0654">Proteoglycan</keyword>
<reference evidence="14" key="2">
    <citation type="submission" date="2025-09" db="UniProtKB">
        <authorList>
            <consortium name="Ensembl"/>
        </authorList>
    </citation>
    <scope>IDENTIFICATION</scope>
</reference>
<keyword evidence="7 12" id="KW-0472">Membrane</keyword>
<keyword evidence="4 12" id="KW-0336">GPI-anchor</keyword>
<evidence type="ECO:0000256" key="1">
    <source>
        <dbReference type="ARBA" id="ARBA00004609"/>
    </source>
</evidence>
<evidence type="ECO:0000256" key="2">
    <source>
        <dbReference type="ARBA" id="ARBA00010260"/>
    </source>
</evidence>
<proteinExistence type="inferred from homology"/>
<evidence type="ECO:0000256" key="11">
    <source>
        <dbReference type="RuleBase" id="RU003518"/>
    </source>
</evidence>
<dbReference type="InterPro" id="IPR001863">
    <property type="entry name" value="Glypican"/>
</dbReference>
<keyword evidence="8" id="KW-0325">Glycoprotein</keyword>
<dbReference type="GO" id="GO:0016477">
    <property type="term" value="P:cell migration"/>
    <property type="evidence" value="ECO:0007669"/>
    <property type="project" value="TreeGrafter"/>
</dbReference>
<dbReference type="STRING" id="61819.ENSACIP00000028543"/>
<dbReference type="OMA" id="TAKSRYQ"/>
<dbReference type="GO" id="GO:0009986">
    <property type="term" value="C:cell surface"/>
    <property type="evidence" value="ECO:0007669"/>
    <property type="project" value="TreeGrafter"/>
</dbReference>
<evidence type="ECO:0000256" key="10">
    <source>
        <dbReference type="ARBA" id="ARBA00023288"/>
    </source>
</evidence>
<evidence type="ECO:0000256" key="3">
    <source>
        <dbReference type="ARBA" id="ARBA00022475"/>
    </source>
</evidence>
<evidence type="ECO:0000256" key="12">
    <source>
        <dbReference type="RuleBase" id="RU003519"/>
    </source>
</evidence>
<dbReference type="AlphaFoldDB" id="A0A3Q0T3I5"/>
<dbReference type="PANTHER" id="PTHR10822">
    <property type="entry name" value="GLYPICAN"/>
    <property type="match status" value="1"/>
</dbReference>
<protein>
    <submittedName>
        <fullName evidence="14">Glypican 4</fullName>
    </submittedName>
</protein>
<keyword evidence="15" id="KW-1185">Reference proteome</keyword>
<evidence type="ECO:0000313" key="15">
    <source>
        <dbReference type="Proteomes" id="UP000261340"/>
    </source>
</evidence>
<evidence type="ECO:0000256" key="4">
    <source>
        <dbReference type="ARBA" id="ARBA00022622"/>
    </source>
</evidence>
<dbReference type="GO" id="GO:0098552">
    <property type="term" value="C:side of membrane"/>
    <property type="evidence" value="ECO:0007669"/>
    <property type="project" value="UniProtKB-KW"/>
</dbReference>
<evidence type="ECO:0000256" key="6">
    <source>
        <dbReference type="ARBA" id="ARBA00022974"/>
    </source>
</evidence>
<sequence>MKSLLVLCVVCTAVVLSVSGTAEQKLKNCNEVRAAYSSKGFNVNDVPNKGVNGAPLKVCPQGFSCCTVEMEDKLSQQSYTEIKAPVSRLSTNLQSTFKQKHDHFDKFFRELLKNAEKSLDSMFFKTYGMMYVQNAELFKNFFQSLTRYYVSGSAAINLDSMLSDFWADLLERMFRLVNVQYDFSDSYMECVSRHTEELQPFGDVPRKLRIHLTRSFIAARTFVHGLALMPEVVNKVSTVSASPSCVRAAMKMLYCPYCSGQVALKPCQNYCLNVMRGCLANQADLDSEWNNFLDAMSNLAERLEGPFNFESVMDPIDVKISEAIMNMQENSMQVSQKVFQGCGMPKTSTTFRSKRSVKESTFTSRFRPYSPEARPTTAAGTSLDRLTNEVKKKLKHAKKFWSTLPETVCVVEGIAAGDECWNGTAKSRYESVVTGSGLANQISNPDVDVDITKPDIVIRSQIAVLKEMTRRLKAAHSGIDVTVENGESGQRASRFFSATQFPSCTCLTCLSFFSPPQMMMAVEVRAAAVATLFPATQTCTSLHRSLLEQSRVDQSRVEHRGFIKCKAITQPGAPHGEAWRWRSAGSPWPC</sequence>
<evidence type="ECO:0000256" key="9">
    <source>
        <dbReference type="ARBA" id="ARBA00023207"/>
    </source>
</evidence>
<comment type="similarity">
    <text evidence="2 11">Belongs to the glypican family.</text>
</comment>
<keyword evidence="9 12" id="KW-0357">Heparan sulfate</keyword>
<comment type="subcellular location">
    <subcellularLocation>
        <location evidence="1 12">Cell membrane</location>
        <topology evidence="1 12">Lipid-anchor</topology>
        <topology evidence="1 12">GPI-anchor</topology>
    </subcellularLocation>
</comment>
<dbReference type="GO" id="GO:0045202">
    <property type="term" value="C:synapse"/>
    <property type="evidence" value="ECO:0007669"/>
    <property type="project" value="TreeGrafter"/>
</dbReference>
<organism evidence="14 15">
    <name type="scientific">Amphilophus citrinellus</name>
    <name type="common">Midas cichlid</name>
    <name type="synonym">Cichlasoma citrinellum</name>
    <dbReference type="NCBI Taxonomy" id="61819"/>
    <lineage>
        <taxon>Eukaryota</taxon>
        <taxon>Metazoa</taxon>
        <taxon>Chordata</taxon>
        <taxon>Craniata</taxon>
        <taxon>Vertebrata</taxon>
        <taxon>Euteleostomi</taxon>
        <taxon>Actinopterygii</taxon>
        <taxon>Neopterygii</taxon>
        <taxon>Teleostei</taxon>
        <taxon>Neoteleostei</taxon>
        <taxon>Acanthomorphata</taxon>
        <taxon>Ovalentaria</taxon>
        <taxon>Cichlomorphae</taxon>
        <taxon>Cichliformes</taxon>
        <taxon>Cichlidae</taxon>
        <taxon>New World cichlids</taxon>
        <taxon>Cichlasomatinae</taxon>
        <taxon>Heroini</taxon>
        <taxon>Amphilophus</taxon>
    </lineage>
</organism>
<feature type="signal peptide" evidence="13">
    <location>
        <begin position="1"/>
        <end position="20"/>
    </location>
</feature>
<evidence type="ECO:0000313" key="14">
    <source>
        <dbReference type="Ensembl" id="ENSACIP00000028543.1"/>
    </source>
</evidence>
<keyword evidence="3" id="KW-1003">Cell membrane</keyword>
<keyword evidence="5 13" id="KW-0732">Signal</keyword>
<evidence type="ECO:0000256" key="7">
    <source>
        <dbReference type="ARBA" id="ARBA00023136"/>
    </source>
</evidence>
<dbReference type="GO" id="GO:0009966">
    <property type="term" value="P:regulation of signal transduction"/>
    <property type="evidence" value="ECO:0007669"/>
    <property type="project" value="InterPro"/>
</dbReference>
<dbReference type="PANTHER" id="PTHR10822:SF25">
    <property type="entry name" value="GLYPICAN-4"/>
    <property type="match status" value="1"/>
</dbReference>
<dbReference type="Proteomes" id="UP000261340">
    <property type="component" value="Unplaced"/>
</dbReference>
<dbReference type="Ensembl" id="ENSACIT00000029297.1">
    <property type="protein sequence ID" value="ENSACIP00000028543.1"/>
    <property type="gene ID" value="ENSACIG00000022100.1"/>
</dbReference>
<dbReference type="GO" id="GO:0005576">
    <property type="term" value="C:extracellular region"/>
    <property type="evidence" value="ECO:0007669"/>
    <property type="project" value="TreeGrafter"/>
</dbReference>